<keyword evidence="5 7" id="KW-0460">Magnesium</keyword>
<proteinExistence type="inferred from homology"/>
<feature type="binding site" evidence="7">
    <location>
        <position position="150"/>
    </location>
    <ligand>
        <name>Mg(2+)</name>
        <dbReference type="ChEBI" id="CHEBI:18420"/>
        <label>1</label>
    </ligand>
</feature>
<feature type="site" description="Important for catalytic activity" evidence="8">
    <location>
        <position position="220"/>
    </location>
</feature>
<dbReference type="CDD" id="cd09087">
    <property type="entry name" value="Ape1-like_AP-endo"/>
    <property type="match status" value="1"/>
</dbReference>
<feature type="binding site" evidence="7">
    <location>
        <position position="39"/>
    </location>
    <ligand>
        <name>Mg(2+)</name>
        <dbReference type="ChEBI" id="CHEBI:18420"/>
        <label>1</label>
    </ligand>
</feature>
<feature type="site" description="Interaction with DNA substrate" evidence="8">
    <location>
        <position position="246"/>
    </location>
</feature>
<feature type="domain" description="Endonuclease/exonuclease/phosphatase" evidence="9">
    <location>
        <begin position="8"/>
        <end position="246"/>
    </location>
</feature>
<accession>A0A8J3DA02</accession>
<keyword evidence="11" id="KW-1185">Reference proteome</keyword>
<evidence type="ECO:0000259" key="9">
    <source>
        <dbReference type="Pfam" id="PF03372"/>
    </source>
</evidence>
<feature type="binding site" evidence="7">
    <location>
        <position position="245"/>
    </location>
    <ligand>
        <name>Mg(2+)</name>
        <dbReference type="ChEBI" id="CHEBI:18420"/>
        <label>1</label>
    </ligand>
</feature>
<dbReference type="PROSITE" id="PS00728">
    <property type="entry name" value="AP_NUCLEASE_F1_3"/>
    <property type="match status" value="1"/>
</dbReference>
<dbReference type="NCBIfam" id="TIGR00195">
    <property type="entry name" value="exoDNase_III"/>
    <property type="match status" value="1"/>
</dbReference>
<keyword evidence="4" id="KW-0378">Hydrolase</keyword>
<feature type="binding site" evidence="7">
    <location>
        <position position="11"/>
    </location>
    <ligand>
        <name>Mg(2+)</name>
        <dbReference type="ChEBI" id="CHEBI:18420"/>
        <label>1</label>
    </ligand>
</feature>
<dbReference type="SUPFAM" id="SSF56219">
    <property type="entry name" value="DNase I-like"/>
    <property type="match status" value="1"/>
</dbReference>
<dbReference type="Pfam" id="PF03372">
    <property type="entry name" value="Exo_endo_phos"/>
    <property type="match status" value="1"/>
</dbReference>
<evidence type="ECO:0000256" key="4">
    <source>
        <dbReference type="ARBA" id="ARBA00022801"/>
    </source>
</evidence>
<reference evidence="10" key="2">
    <citation type="submission" date="2020-09" db="EMBL/GenBank/DDBJ databases">
        <authorList>
            <person name="Sun Q."/>
            <person name="Kim S."/>
        </authorList>
    </citation>
    <scope>NUCLEOTIDE SEQUENCE</scope>
    <source>
        <strain evidence="10">KCTC 12870</strain>
    </source>
</reference>
<feature type="binding site" evidence="7">
    <location>
        <position position="148"/>
    </location>
    <ligand>
        <name>Mg(2+)</name>
        <dbReference type="ChEBI" id="CHEBI:18420"/>
        <label>1</label>
    </ligand>
</feature>
<dbReference type="GO" id="GO:0003677">
    <property type="term" value="F:DNA binding"/>
    <property type="evidence" value="ECO:0007669"/>
    <property type="project" value="InterPro"/>
</dbReference>
<evidence type="ECO:0000256" key="6">
    <source>
        <dbReference type="PIRSR" id="PIRSR604808-1"/>
    </source>
</evidence>
<dbReference type="InterPro" id="IPR020847">
    <property type="entry name" value="AP_endonuclease_F1_BS"/>
</dbReference>
<keyword evidence="7" id="KW-0464">Manganese</keyword>
<sequence length="255" mass="29380">MSQRIEIISWNVNGLRAVLKKGFLDFLNQRKPDVLCLQEIKANEDQIPKLELPYERQCYHSADKAGYSGTATFSTVSMVGHSTGLPEHPPEGRILTIEYDAFYLVNVYVPNSQDELRRLDYRTKQFDPEFRQYLKALDAVKPVIVCGDFNVAHEDIDIARPKQNRKSAGFTDEEREQFTHHLDAGLVDVFRLQHPDEAEHYTWWSYRGGARGRNVGWRIDYFLVSERLVPHVEKAEILSEVMGSDHCPISLTLTI</sequence>
<feature type="site" description="Transition state stabilizer" evidence="8">
    <location>
        <position position="150"/>
    </location>
</feature>
<dbReference type="EMBL" id="BMXG01000008">
    <property type="protein sequence ID" value="GHC00331.1"/>
    <property type="molecule type" value="Genomic_DNA"/>
</dbReference>
<protein>
    <submittedName>
        <fullName evidence="10">Exodeoxyribonuclease III</fullName>
    </submittedName>
</protein>
<evidence type="ECO:0000256" key="1">
    <source>
        <dbReference type="ARBA" id="ARBA00001936"/>
    </source>
</evidence>
<dbReference type="InterPro" id="IPR020848">
    <property type="entry name" value="AP_endonuclease_F1_CS"/>
</dbReference>
<evidence type="ECO:0000313" key="11">
    <source>
        <dbReference type="Proteomes" id="UP000642829"/>
    </source>
</evidence>
<comment type="cofactor">
    <cofactor evidence="7">
        <name>Mg(2+)</name>
        <dbReference type="ChEBI" id="CHEBI:18420"/>
    </cofactor>
    <cofactor evidence="7">
        <name>Mn(2+)</name>
        <dbReference type="ChEBI" id="CHEBI:29035"/>
    </cofactor>
    <text evidence="7">Probably binds two magnesium or manganese ions per subunit.</text>
</comment>
<comment type="caution">
    <text evidence="10">The sequence shown here is derived from an EMBL/GenBank/DDBJ whole genome shotgun (WGS) entry which is preliminary data.</text>
</comment>
<dbReference type="GO" id="GO:0008081">
    <property type="term" value="F:phosphoric diester hydrolase activity"/>
    <property type="evidence" value="ECO:0007669"/>
    <property type="project" value="TreeGrafter"/>
</dbReference>
<evidence type="ECO:0000256" key="3">
    <source>
        <dbReference type="ARBA" id="ARBA00022723"/>
    </source>
</evidence>
<feature type="active site" evidence="6">
    <location>
        <position position="108"/>
    </location>
</feature>
<organism evidence="10 11">
    <name type="scientific">Cerasicoccus arenae</name>
    <dbReference type="NCBI Taxonomy" id="424488"/>
    <lineage>
        <taxon>Bacteria</taxon>
        <taxon>Pseudomonadati</taxon>
        <taxon>Verrucomicrobiota</taxon>
        <taxon>Opitutia</taxon>
        <taxon>Puniceicoccales</taxon>
        <taxon>Cerasicoccaceae</taxon>
        <taxon>Cerasicoccus</taxon>
    </lineage>
</organism>
<dbReference type="Gene3D" id="3.60.10.10">
    <property type="entry name" value="Endonuclease/exonuclease/phosphatase"/>
    <property type="match status" value="1"/>
</dbReference>
<evidence type="ECO:0000256" key="2">
    <source>
        <dbReference type="ARBA" id="ARBA00007092"/>
    </source>
</evidence>
<evidence type="ECO:0000313" key="10">
    <source>
        <dbReference type="EMBL" id="GHC00331.1"/>
    </source>
</evidence>
<comment type="cofactor">
    <cofactor evidence="1">
        <name>Mn(2+)</name>
        <dbReference type="ChEBI" id="CHEBI:29035"/>
    </cofactor>
</comment>
<feature type="active site" description="Proton donor/acceptor" evidence="6">
    <location>
        <position position="148"/>
    </location>
</feature>
<comment type="similarity">
    <text evidence="2">Belongs to the DNA repair enzymes AP/ExoA family.</text>
</comment>
<dbReference type="GO" id="GO:0003906">
    <property type="term" value="F:DNA-(apurinic or apyrimidinic site) endonuclease activity"/>
    <property type="evidence" value="ECO:0007669"/>
    <property type="project" value="TreeGrafter"/>
</dbReference>
<dbReference type="Proteomes" id="UP000642829">
    <property type="component" value="Unassembled WGS sequence"/>
</dbReference>
<feature type="active site" description="Proton acceptor" evidence="6">
    <location>
        <position position="246"/>
    </location>
</feature>
<reference evidence="10" key="1">
    <citation type="journal article" date="2014" name="Int. J. Syst. Evol. Microbiol.">
        <title>Complete genome sequence of Corynebacterium casei LMG S-19264T (=DSM 44701T), isolated from a smear-ripened cheese.</title>
        <authorList>
            <consortium name="US DOE Joint Genome Institute (JGI-PGF)"/>
            <person name="Walter F."/>
            <person name="Albersmeier A."/>
            <person name="Kalinowski J."/>
            <person name="Ruckert C."/>
        </authorList>
    </citation>
    <scope>NUCLEOTIDE SEQUENCE</scope>
    <source>
        <strain evidence="10">KCTC 12870</strain>
    </source>
</reference>
<dbReference type="PANTHER" id="PTHR22748">
    <property type="entry name" value="AP ENDONUCLEASE"/>
    <property type="match status" value="1"/>
</dbReference>
<dbReference type="PROSITE" id="PS51435">
    <property type="entry name" value="AP_NUCLEASE_F1_4"/>
    <property type="match status" value="1"/>
</dbReference>
<dbReference type="PANTHER" id="PTHR22748:SF6">
    <property type="entry name" value="DNA-(APURINIC OR APYRIMIDINIC SITE) ENDONUCLEASE"/>
    <property type="match status" value="1"/>
</dbReference>
<dbReference type="AlphaFoldDB" id="A0A8J3DA02"/>
<feature type="binding site" evidence="7">
    <location>
        <position position="246"/>
    </location>
    <ligand>
        <name>Mg(2+)</name>
        <dbReference type="ChEBI" id="CHEBI:18420"/>
        <label>1</label>
    </ligand>
</feature>
<name>A0A8J3DA02_9BACT</name>
<dbReference type="PROSITE" id="PS00726">
    <property type="entry name" value="AP_NUCLEASE_F1_1"/>
    <property type="match status" value="1"/>
</dbReference>
<dbReference type="InterPro" id="IPR036691">
    <property type="entry name" value="Endo/exonu/phosph_ase_sf"/>
</dbReference>
<dbReference type="GO" id="GO:0008311">
    <property type="term" value="F:double-stranded DNA 3'-5' DNA exonuclease activity"/>
    <property type="evidence" value="ECO:0007669"/>
    <property type="project" value="TreeGrafter"/>
</dbReference>
<gene>
    <name evidence="10" type="ORF">GCM10007047_15790</name>
</gene>
<dbReference type="NCBIfam" id="TIGR00633">
    <property type="entry name" value="xth"/>
    <property type="match status" value="1"/>
</dbReference>
<dbReference type="InterPro" id="IPR004808">
    <property type="entry name" value="AP_endonuc_1"/>
</dbReference>
<evidence type="ECO:0000256" key="5">
    <source>
        <dbReference type="ARBA" id="ARBA00022842"/>
    </source>
</evidence>
<evidence type="ECO:0000256" key="7">
    <source>
        <dbReference type="PIRSR" id="PIRSR604808-2"/>
    </source>
</evidence>
<dbReference type="InterPro" id="IPR005135">
    <property type="entry name" value="Endo/exonuclease/phosphatase"/>
</dbReference>
<evidence type="ECO:0000256" key="8">
    <source>
        <dbReference type="PIRSR" id="PIRSR604808-3"/>
    </source>
</evidence>
<dbReference type="GO" id="GO:0046872">
    <property type="term" value="F:metal ion binding"/>
    <property type="evidence" value="ECO:0007669"/>
    <property type="project" value="UniProtKB-KW"/>
</dbReference>
<keyword evidence="3 7" id="KW-0479">Metal-binding</keyword>
<dbReference type="GO" id="GO:0006284">
    <property type="term" value="P:base-excision repair"/>
    <property type="evidence" value="ECO:0007669"/>
    <property type="project" value="TreeGrafter"/>
</dbReference>